<dbReference type="PROSITE" id="PS51406">
    <property type="entry name" value="FIBRINOGEN_C_2"/>
    <property type="match status" value="1"/>
</dbReference>
<protein>
    <recommendedName>
        <fullName evidence="1">Fibrinogen C-terminal domain-containing protein</fullName>
    </recommendedName>
</protein>
<dbReference type="OrthoDB" id="6081480at2759"/>
<dbReference type="InterPro" id="IPR036056">
    <property type="entry name" value="Fibrinogen-like_C"/>
</dbReference>
<dbReference type="InterPro" id="IPR050373">
    <property type="entry name" value="Fibrinogen_C-term_domain"/>
</dbReference>
<keyword evidence="4" id="KW-1185">Reference proteome</keyword>
<dbReference type="CTD" id="20217221"/>
<dbReference type="RefSeq" id="XP_009032029.1">
    <property type="nucleotide sequence ID" value="XM_009033781.1"/>
</dbReference>
<accession>T1G824</accession>
<dbReference type="GO" id="GO:0005615">
    <property type="term" value="C:extracellular space"/>
    <property type="evidence" value="ECO:0000318"/>
    <property type="project" value="GO_Central"/>
</dbReference>
<proteinExistence type="predicted"/>
<dbReference type="Pfam" id="PF00147">
    <property type="entry name" value="Fibrinogen_C"/>
    <property type="match status" value="1"/>
</dbReference>
<dbReference type="KEGG" id="hro:HELRODRAFT_91314"/>
<dbReference type="Gene3D" id="3.90.215.10">
    <property type="entry name" value="Gamma Fibrinogen, chain A, domain 1"/>
    <property type="match status" value="1"/>
</dbReference>
<dbReference type="EnsemblMetazoa" id="HelroT91314">
    <property type="protein sequence ID" value="HelroP91314"/>
    <property type="gene ID" value="HelroG91314"/>
</dbReference>
<gene>
    <name evidence="3" type="primary">20217221</name>
    <name evidence="2" type="ORF">HELRODRAFT_91314</name>
</gene>
<dbReference type="SMART" id="SM00186">
    <property type="entry name" value="FBG"/>
    <property type="match status" value="1"/>
</dbReference>
<dbReference type="eggNOG" id="KOG2579">
    <property type="taxonomic scope" value="Eukaryota"/>
</dbReference>
<name>T1G824_HELRO</name>
<dbReference type="OMA" id="HINCAAN"/>
<dbReference type="Proteomes" id="UP000015101">
    <property type="component" value="Unassembled WGS sequence"/>
</dbReference>
<evidence type="ECO:0000313" key="4">
    <source>
        <dbReference type="Proteomes" id="UP000015101"/>
    </source>
</evidence>
<dbReference type="SUPFAM" id="SSF56496">
    <property type="entry name" value="Fibrinogen C-terminal domain-like"/>
    <property type="match status" value="1"/>
</dbReference>
<dbReference type="AlphaFoldDB" id="T1G824"/>
<dbReference type="PANTHER" id="PTHR19143:SF462">
    <property type="entry name" value="APPLE DOMAIN-CONTAINING PROTEIN"/>
    <property type="match status" value="1"/>
</dbReference>
<sequence>WIVIQQRVDGSQNFNRPWNDYKSGFGVYDKNFWLGLEKMHRLTTSADYRLRFEVLMTSGWVSDEYDHFKVNSELQMYSLNVSGYSGDNANVLNYPSIMIQNGMKFTTYDKDNDFASPENCAVAFFGGNWYRNCYLINLNGAYGSTLYYFKVSRNVPVIYCRMMMKLNI</sequence>
<reference evidence="2 4" key="2">
    <citation type="journal article" date="2013" name="Nature">
        <title>Insights into bilaterian evolution from three spiralian genomes.</title>
        <authorList>
            <person name="Simakov O."/>
            <person name="Marletaz F."/>
            <person name="Cho S.J."/>
            <person name="Edsinger-Gonzales E."/>
            <person name="Havlak P."/>
            <person name="Hellsten U."/>
            <person name="Kuo D.H."/>
            <person name="Larsson T."/>
            <person name="Lv J."/>
            <person name="Arendt D."/>
            <person name="Savage R."/>
            <person name="Osoegawa K."/>
            <person name="de Jong P."/>
            <person name="Grimwood J."/>
            <person name="Chapman J.A."/>
            <person name="Shapiro H."/>
            <person name="Aerts A."/>
            <person name="Otillar R.P."/>
            <person name="Terry A.Y."/>
            <person name="Boore J.L."/>
            <person name="Grigoriev I.V."/>
            <person name="Lindberg D.R."/>
            <person name="Seaver E.C."/>
            <person name="Weisblat D.A."/>
            <person name="Putnam N.H."/>
            <person name="Rokhsar D.S."/>
        </authorList>
    </citation>
    <scope>NUCLEOTIDE SEQUENCE</scope>
</reference>
<dbReference type="InterPro" id="IPR002181">
    <property type="entry name" value="Fibrinogen_a/b/g_C_dom"/>
</dbReference>
<dbReference type="InParanoid" id="T1G824"/>
<dbReference type="EMBL" id="AMQM01008563">
    <property type="status" value="NOT_ANNOTATED_CDS"/>
    <property type="molecule type" value="Genomic_DNA"/>
</dbReference>
<evidence type="ECO:0000313" key="3">
    <source>
        <dbReference type="EnsemblMetazoa" id="HelroP91314"/>
    </source>
</evidence>
<dbReference type="HOGENOM" id="CLU_038628_6_2_1"/>
<evidence type="ECO:0000313" key="2">
    <source>
        <dbReference type="EMBL" id="ESN89864.1"/>
    </source>
</evidence>
<dbReference type="InterPro" id="IPR014716">
    <property type="entry name" value="Fibrinogen_a/b/g_C_1"/>
</dbReference>
<evidence type="ECO:0000259" key="1">
    <source>
        <dbReference type="PROSITE" id="PS51406"/>
    </source>
</evidence>
<reference evidence="3" key="3">
    <citation type="submission" date="2015-06" db="UniProtKB">
        <authorList>
            <consortium name="EnsemblMetazoa"/>
        </authorList>
    </citation>
    <scope>IDENTIFICATION</scope>
</reference>
<dbReference type="EMBL" id="KB097795">
    <property type="protein sequence ID" value="ESN89864.1"/>
    <property type="molecule type" value="Genomic_DNA"/>
</dbReference>
<reference evidence="4" key="1">
    <citation type="submission" date="2012-12" db="EMBL/GenBank/DDBJ databases">
        <authorList>
            <person name="Hellsten U."/>
            <person name="Grimwood J."/>
            <person name="Chapman J.A."/>
            <person name="Shapiro H."/>
            <person name="Aerts A."/>
            <person name="Otillar R.P."/>
            <person name="Terry A.Y."/>
            <person name="Boore J.L."/>
            <person name="Simakov O."/>
            <person name="Marletaz F."/>
            <person name="Cho S.-J."/>
            <person name="Edsinger-Gonzales E."/>
            <person name="Havlak P."/>
            <person name="Kuo D.-H."/>
            <person name="Larsson T."/>
            <person name="Lv J."/>
            <person name="Arendt D."/>
            <person name="Savage R."/>
            <person name="Osoegawa K."/>
            <person name="de Jong P."/>
            <person name="Lindberg D.R."/>
            <person name="Seaver E.C."/>
            <person name="Weisblat D.A."/>
            <person name="Putnam N.H."/>
            <person name="Grigoriev I.V."/>
            <person name="Rokhsar D.S."/>
        </authorList>
    </citation>
    <scope>NUCLEOTIDE SEQUENCE</scope>
</reference>
<feature type="domain" description="Fibrinogen C-terminal" evidence="1">
    <location>
        <begin position="1"/>
        <end position="168"/>
    </location>
</feature>
<dbReference type="STRING" id="6412.T1G824"/>
<dbReference type="GeneID" id="20217221"/>
<organism evidence="3 4">
    <name type="scientific">Helobdella robusta</name>
    <name type="common">Californian leech</name>
    <dbReference type="NCBI Taxonomy" id="6412"/>
    <lineage>
        <taxon>Eukaryota</taxon>
        <taxon>Metazoa</taxon>
        <taxon>Spiralia</taxon>
        <taxon>Lophotrochozoa</taxon>
        <taxon>Annelida</taxon>
        <taxon>Clitellata</taxon>
        <taxon>Hirudinea</taxon>
        <taxon>Rhynchobdellida</taxon>
        <taxon>Glossiphoniidae</taxon>
        <taxon>Helobdella</taxon>
    </lineage>
</organism>
<dbReference type="PANTHER" id="PTHR19143">
    <property type="entry name" value="FIBRINOGEN/TENASCIN/ANGIOPOEITIN"/>
    <property type="match status" value="1"/>
</dbReference>